<dbReference type="CDD" id="cd09617">
    <property type="entry name" value="Peptidase_C12_UCH37_BAP1"/>
    <property type="match status" value="1"/>
</dbReference>
<dbReference type="Pfam" id="PF01088">
    <property type="entry name" value="Peptidase_C12"/>
    <property type="match status" value="1"/>
</dbReference>
<comment type="subunit">
    <text evidence="8">Catalytic component of the polycomb repressive deubiquitinase (PR-DUB) complex, at least composed of caly/calypso, Asx and sba (MBD5/6 homolog). The PR-DUB complex associates with nucleosomes to mediate deubiquitination of histone H2AK118ub1 substrates; the association requires the positively charged C-terminal tail of caly, probably due to direct binding of DNA. Interacts (via ULD domain) with Asx (via DEUBAD domain); the interaction produces a stable heterodimer with a composite binding site for ubiquitin. Homodimerizes (via coiled-coil hinge-region between the UCH and ULD domains) to mediate assembly of 2 copies of the caly-Asx heterodimer into a bisymmetric tetramer; dimerization enhances PR-DUB association with nucleosomes.</text>
</comment>
<dbReference type="PANTHER" id="PTHR10589:SF16">
    <property type="entry name" value="UBIQUITIN CARBOXYL-TERMINAL HYDROLASE ISOZYME L5"/>
    <property type="match status" value="1"/>
</dbReference>
<keyword evidence="3 9" id="KW-0645">Protease</keyword>
<evidence type="ECO:0000259" key="12">
    <source>
        <dbReference type="PROSITE" id="PS52048"/>
    </source>
</evidence>
<evidence type="ECO:0000256" key="2">
    <source>
        <dbReference type="ARBA" id="ARBA00009326"/>
    </source>
</evidence>
<dbReference type="SUPFAM" id="SSF54001">
    <property type="entry name" value="Cysteine proteinases"/>
    <property type="match status" value="1"/>
</dbReference>
<sequence length="475" mass="54764">MGIDPFAFPENGEDNKKNLNFVTFCFVIKTGEYYSNIMDSAGDWCLIESDPGVFTQLIRKFGAKGVQVEELWTIEDGIFESLRPVHGLIFLFKFIQHEDPSGPVVTDNRLDKIYFAKQVINNACATQAVVSILLNCNHPDVELGQELTKLKEFSMSFDPKMRGLTLSNSQTIRAAHNSMTNQTLFEFDPKTGTKEDDAYHFVGYMPIDGRLYELDGLREGPIDHGPIAPEQDWLDVVRPIIMKRINVYTEGEIHFNLMALVSDRKMIYERQLEELLNASQMLGMETDEFETEIPRLRMLIEYEDVKMTRYQQEMARRRHNYLPFIVVLLRILAEEKKLMPLYEKAKERASKRGPKKMKSSPSRLLEDSEDLPYTLADLDAIYRDPQVTQPNRDPQDSLEQDLTALQETLEKDMLEMQQSSGLIQPQDIEDESLELQEIMVDDVVASEVVLEDDVFDRDEILDVGSQDPMKEDEFE</sequence>
<evidence type="ECO:0000313" key="14">
    <source>
        <dbReference type="Proteomes" id="UP001153292"/>
    </source>
</evidence>
<keyword evidence="6 9" id="KW-0788">Thiol protease</keyword>
<feature type="site" description="Important for enzyme activity" evidence="9">
    <location>
        <position position="215"/>
    </location>
</feature>
<feature type="region of interest" description="Disordered" evidence="11">
    <location>
        <begin position="345"/>
        <end position="369"/>
    </location>
</feature>
<dbReference type="Proteomes" id="UP001153292">
    <property type="component" value="Chromosome 2"/>
</dbReference>
<feature type="site" description="Transition state stabilizer" evidence="9">
    <location>
        <position position="118"/>
    </location>
</feature>
<dbReference type="PANTHER" id="PTHR10589">
    <property type="entry name" value="UBIQUITIN CARBOXYL-TERMINAL HYDROLASE"/>
    <property type="match status" value="1"/>
</dbReference>
<evidence type="ECO:0000256" key="3">
    <source>
        <dbReference type="ARBA" id="ARBA00022670"/>
    </source>
</evidence>
<dbReference type="PROSITE" id="PS52049">
    <property type="entry name" value="ULD"/>
    <property type="match status" value="1"/>
</dbReference>
<feature type="domain" description="UCH catalytic" evidence="12">
    <location>
        <begin position="43"/>
        <end position="262"/>
    </location>
</feature>
<accession>A0ABN8B167</accession>
<keyword evidence="5 9" id="KW-0378">Hydrolase</keyword>
<name>A0ABN8B167_CHISP</name>
<evidence type="ECO:0000256" key="4">
    <source>
        <dbReference type="ARBA" id="ARBA00022786"/>
    </source>
</evidence>
<comment type="function">
    <text evidence="7">Catalytic component of the polycomb repressive deubiquitinase (PR-DUB) complex, a complex that specifically mediates deubiquitination of histone H2A monoubiquitinated at 'Lys-119' (H2AK118ub1). Mediates bisymmetric organization of the PR-DUB complex and is involved in association with nucleosomes to mediate deubiquitination. Does not deubiquitinate monoubiquitinated histone H2B. Required to maintain the transcriptionally repressive state of homeotic genes throughout development. The PR-DUB complex has weak or no activity toward 'Lys-48'- and 'Lys-63'-linked polyubiquitin chains. Polycomb group (PcG) protein.</text>
</comment>
<comment type="similarity">
    <text evidence="2 9 10">Belongs to the peptidase C12 family.</text>
</comment>
<evidence type="ECO:0000256" key="8">
    <source>
        <dbReference type="ARBA" id="ARBA00049710"/>
    </source>
</evidence>
<evidence type="ECO:0000256" key="7">
    <source>
        <dbReference type="ARBA" id="ARBA00046227"/>
    </source>
</evidence>
<dbReference type="InterPro" id="IPR038765">
    <property type="entry name" value="Papain-like_cys_pep_sf"/>
</dbReference>
<dbReference type="Gene3D" id="3.40.532.10">
    <property type="entry name" value="Peptidase C12, ubiquitin carboxyl-terminal hydrolase"/>
    <property type="match status" value="1"/>
</dbReference>
<reference evidence="13" key="1">
    <citation type="submission" date="2021-12" db="EMBL/GenBank/DDBJ databases">
        <authorList>
            <person name="King R."/>
        </authorList>
    </citation>
    <scope>NUCLEOTIDE SEQUENCE</scope>
</reference>
<dbReference type="InterPro" id="IPR041507">
    <property type="entry name" value="UCH_C"/>
</dbReference>
<keyword evidence="14" id="KW-1185">Reference proteome</keyword>
<evidence type="ECO:0000256" key="6">
    <source>
        <dbReference type="ARBA" id="ARBA00022807"/>
    </source>
</evidence>
<organism evidence="13 14">
    <name type="scientific">Chilo suppressalis</name>
    <name type="common">Asiatic rice borer moth</name>
    <dbReference type="NCBI Taxonomy" id="168631"/>
    <lineage>
        <taxon>Eukaryota</taxon>
        <taxon>Metazoa</taxon>
        <taxon>Ecdysozoa</taxon>
        <taxon>Arthropoda</taxon>
        <taxon>Hexapoda</taxon>
        <taxon>Insecta</taxon>
        <taxon>Pterygota</taxon>
        <taxon>Neoptera</taxon>
        <taxon>Endopterygota</taxon>
        <taxon>Lepidoptera</taxon>
        <taxon>Glossata</taxon>
        <taxon>Ditrysia</taxon>
        <taxon>Pyraloidea</taxon>
        <taxon>Crambidae</taxon>
        <taxon>Crambinae</taxon>
        <taxon>Chilo</taxon>
    </lineage>
</organism>
<evidence type="ECO:0000256" key="5">
    <source>
        <dbReference type="ARBA" id="ARBA00022801"/>
    </source>
</evidence>
<dbReference type="InterPro" id="IPR036959">
    <property type="entry name" value="Peptidase_C12_UCH_sf"/>
</dbReference>
<evidence type="ECO:0000313" key="13">
    <source>
        <dbReference type="EMBL" id="CAH0401891.1"/>
    </source>
</evidence>
<dbReference type="InterPro" id="IPR001578">
    <property type="entry name" value="Peptidase_C12_UCH"/>
</dbReference>
<evidence type="ECO:0000256" key="11">
    <source>
        <dbReference type="SAM" id="MobiDB-lite"/>
    </source>
</evidence>
<dbReference type="Pfam" id="PF18031">
    <property type="entry name" value="UCH_C"/>
    <property type="match status" value="1"/>
</dbReference>
<dbReference type="EMBL" id="OU963895">
    <property type="protein sequence ID" value="CAH0401891.1"/>
    <property type="molecule type" value="Genomic_DNA"/>
</dbReference>
<dbReference type="Gene3D" id="1.20.58.860">
    <property type="match status" value="1"/>
</dbReference>
<gene>
    <name evidence="13" type="ORF">CHILSU_LOCUS5127</name>
</gene>
<proteinExistence type="inferred from homology"/>
<comment type="catalytic activity">
    <reaction evidence="1 9 10">
        <text>Thiol-dependent hydrolysis of ester, thioester, amide, peptide and isopeptide bonds formed by the C-terminal Gly of ubiquitin (a 76-residue protein attached to proteins as an intracellular targeting signal).</text>
        <dbReference type="EC" id="3.4.19.12"/>
    </reaction>
</comment>
<dbReference type="PROSITE" id="PS52048">
    <property type="entry name" value="UCH_DOMAIN"/>
    <property type="match status" value="1"/>
</dbReference>
<keyword evidence="4 9" id="KW-0833">Ubl conjugation pathway</keyword>
<feature type="active site" description="Nucleophile" evidence="9">
    <location>
        <position position="124"/>
    </location>
</feature>
<protein>
    <recommendedName>
        <fullName evidence="10">Ubiquitin carboxyl-terminal hydrolase</fullName>
        <ecNumber evidence="10">3.4.19.12</ecNumber>
    </recommendedName>
</protein>
<evidence type="ECO:0000256" key="1">
    <source>
        <dbReference type="ARBA" id="ARBA00000707"/>
    </source>
</evidence>
<evidence type="ECO:0000256" key="9">
    <source>
        <dbReference type="PROSITE-ProRule" id="PRU01393"/>
    </source>
</evidence>
<feature type="active site" description="Proton donor" evidence="9">
    <location>
        <position position="200"/>
    </location>
</feature>
<dbReference type="PRINTS" id="PR00707">
    <property type="entry name" value="UBCTHYDRLASE"/>
</dbReference>
<evidence type="ECO:0000256" key="10">
    <source>
        <dbReference type="RuleBase" id="RU361215"/>
    </source>
</evidence>
<dbReference type="EC" id="3.4.19.12" evidence="10"/>